<feature type="region of interest" description="Disordered" evidence="1">
    <location>
        <begin position="1"/>
        <end position="65"/>
    </location>
</feature>
<evidence type="ECO:0000256" key="1">
    <source>
        <dbReference type="SAM" id="MobiDB-lite"/>
    </source>
</evidence>
<name>A0ABR1IPV6_9AGAR</name>
<dbReference type="Proteomes" id="UP001498398">
    <property type="component" value="Unassembled WGS sequence"/>
</dbReference>
<accession>A0ABR1IPV6</accession>
<comment type="caution">
    <text evidence="2">The sequence shown here is derived from an EMBL/GenBank/DDBJ whole genome shotgun (WGS) entry which is preliminary data.</text>
</comment>
<keyword evidence="3" id="KW-1185">Reference proteome</keyword>
<feature type="compositionally biased region" description="Pro residues" evidence="1">
    <location>
        <begin position="53"/>
        <end position="65"/>
    </location>
</feature>
<organism evidence="2 3">
    <name type="scientific">Marasmiellus scandens</name>
    <dbReference type="NCBI Taxonomy" id="2682957"/>
    <lineage>
        <taxon>Eukaryota</taxon>
        <taxon>Fungi</taxon>
        <taxon>Dikarya</taxon>
        <taxon>Basidiomycota</taxon>
        <taxon>Agaricomycotina</taxon>
        <taxon>Agaricomycetes</taxon>
        <taxon>Agaricomycetidae</taxon>
        <taxon>Agaricales</taxon>
        <taxon>Marasmiineae</taxon>
        <taxon>Omphalotaceae</taxon>
        <taxon>Marasmiellus</taxon>
    </lineage>
</organism>
<feature type="compositionally biased region" description="Basic and acidic residues" evidence="1">
    <location>
        <begin position="19"/>
        <end position="34"/>
    </location>
</feature>
<dbReference type="EMBL" id="JBANRG010000106">
    <property type="protein sequence ID" value="KAK7435508.1"/>
    <property type="molecule type" value="Genomic_DNA"/>
</dbReference>
<reference evidence="2 3" key="1">
    <citation type="submission" date="2024-01" db="EMBL/GenBank/DDBJ databases">
        <title>A draft genome for the cacao thread blight pathogen Marasmiellus scandens.</title>
        <authorList>
            <person name="Baruah I.K."/>
            <person name="Leung J."/>
            <person name="Bukari Y."/>
            <person name="Amoako-Attah I."/>
            <person name="Meinhardt L.W."/>
            <person name="Bailey B.A."/>
            <person name="Cohen S.P."/>
        </authorList>
    </citation>
    <scope>NUCLEOTIDE SEQUENCE [LARGE SCALE GENOMIC DNA]</scope>
    <source>
        <strain evidence="2 3">GH-19</strain>
    </source>
</reference>
<sequence length="65" mass="7159">MKSLKQSINFAGLKRFLNRSRDAEGTKSDKELETAVKPPLYVARGRTTRPIGTKPPPPPRPSGGR</sequence>
<evidence type="ECO:0000313" key="2">
    <source>
        <dbReference type="EMBL" id="KAK7435508.1"/>
    </source>
</evidence>
<evidence type="ECO:0000313" key="3">
    <source>
        <dbReference type="Proteomes" id="UP001498398"/>
    </source>
</evidence>
<proteinExistence type="predicted"/>
<protein>
    <submittedName>
        <fullName evidence="2">Uncharacterized protein</fullName>
    </submittedName>
</protein>
<gene>
    <name evidence="2" type="ORF">VKT23_019630</name>
</gene>